<gene>
    <name evidence="8" type="ORF">HW115_07385</name>
</gene>
<dbReference type="InterPro" id="IPR024607">
    <property type="entry name" value="Sulfatase_CS"/>
</dbReference>
<feature type="domain" description="Sulfatase N-terminal" evidence="7">
    <location>
        <begin position="24"/>
        <end position="340"/>
    </location>
</feature>
<evidence type="ECO:0000256" key="3">
    <source>
        <dbReference type="ARBA" id="ARBA00022801"/>
    </source>
</evidence>
<evidence type="ECO:0000256" key="5">
    <source>
        <dbReference type="SAM" id="MobiDB-lite"/>
    </source>
</evidence>
<keyword evidence="9" id="KW-1185">Reference proteome</keyword>
<evidence type="ECO:0000313" key="8">
    <source>
        <dbReference type="EMBL" id="NWK55429.1"/>
    </source>
</evidence>
<dbReference type="PANTHER" id="PTHR42693">
    <property type="entry name" value="ARYLSULFATASE FAMILY MEMBER"/>
    <property type="match status" value="1"/>
</dbReference>
<dbReference type="RefSeq" id="WP_178931944.1">
    <property type="nucleotide sequence ID" value="NZ_JACBAZ010000002.1"/>
</dbReference>
<dbReference type="PROSITE" id="PS00149">
    <property type="entry name" value="SULFATASE_2"/>
    <property type="match status" value="1"/>
</dbReference>
<dbReference type="SUPFAM" id="SSF53649">
    <property type="entry name" value="Alkaline phosphatase-like"/>
    <property type="match status" value="1"/>
</dbReference>
<organism evidence="8 9">
    <name type="scientific">Oceaniferula marina</name>
    <dbReference type="NCBI Taxonomy" id="2748318"/>
    <lineage>
        <taxon>Bacteria</taxon>
        <taxon>Pseudomonadati</taxon>
        <taxon>Verrucomicrobiota</taxon>
        <taxon>Verrucomicrobiia</taxon>
        <taxon>Verrucomicrobiales</taxon>
        <taxon>Verrucomicrobiaceae</taxon>
        <taxon>Oceaniferula</taxon>
    </lineage>
</organism>
<dbReference type="GO" id="GO:0004065">
    <property type="term" value="F:arylsulfatase activity"/>
    <property type="evidence" value="ECO:0007669"/>
    <property type="project" value="TreeGrafter"/>
</dbReference>
<protein>
    <submittedName>
        <fullName evidence="8">Sulfatase-like hydrolase/transferase</fullName>
    </submittedName>
</protein>
<accession>A0A851GE43</accession>
<comment type="caution">
    <text evidence="8">The sequence shown here is derived from an EMBL/GenBank/DDBJ whole genome shotgun (WGS) entry which is preliminary data.</text>
</comment>
<evidence type="ECO:0000256" key="6">
    <source>
        <dbReference type="SAM" id="SignalP"/>
    </source>
</evidence>
<keyword evidence="3 8" id="KW-0378">Hydrolase</keyword>
<feature type="chain" id="PRO_5032384528" evidence="6">
    <location>
        <begin position="21"/>
        <end position="504"/>
    </location>
</feature>
<dbReference type="InterPro" id="IPR050738">
    <property type="entry name" value="Sulfatase"/>
</dbReference>
<evidence type="ECO:0000256" key="2">
    <source>
        <dbReference type="ARBA" id="ARBA00022723"/>
    </source>
</evidence>
<dbReference type="GO" id="GO:0046872">
    <property type="term" value="F:metal ion binding"/>
    <property type="evidence" value="ECO:0007669"/>
    <property type="project" value="UniProtKB-KW"/>
</dbReference>
<feature type="region of interest" description="Disordered" evidence="5">
    <location>
        <begin position="470"/>
        <end position="504"/>
    </location>
</feature>
<evidence type="ECO:0000256" key="4">
    <source>
        <dbReference type="ARBA" id="ARBA00022837"/>
    </source>
</evidence>
<dbReference type="AlphaFoldDB" id="A0A851GE43"/>
<name>A0A851GE43_9BACT</name>
<dbReference type="Pfam" id="PF00884">
    <property type="entry name" value="Sulfatase"/>
    <property type="match status" value="1"/>
</dbReference>
<dbReference type="Gene3D" id="3.30.1120.10">
    <property type="match status" value="1"/>
</dbReference>
<dbReference type="InterPro" id="IPR017850">
    <property type="entry name" value="Alkaline_phosphatase_core_sf"/>
</dbReference>
<keyword evidence="4" id="KW-0106">Calcium</keyword>
<dbReference type="InterPro" id="IPR000917">
    <property type="entry name" value="Sulfatase_N"/>
</dbReference>
<evidence type="ECO:0000256" key="1">
    <source>
        <dbReference type="ARBA" id="ARBA00008779"/>
    </source>
</evidence>
<feature type="compositionally biased region" description="Polar residues" evidence="5">
    <location>
        <begin position="492"/>
        <end position="504"/>
    </location>
</feature>
<keyword evidence="8" id="KW-0808">Transferase</keyword>
<keyword evidence="6" id="KW-0732">Signal</keyword>
<dbReference type="Gene3D" id="3.40.720.10">
    <property type="entry name" value="Alkaline Phosphatase, subunit A"/>
    <property type="match status" value="1"/>
</dbReference>
<proteinExistence type="inferred from homology"/>
<dbReference type="GO" id="GO:0016740">
    <property type="term" value="F:transferase activity"/>
    <property type="evidence" value="ECO:0007669"/>
    <property type="project" value="UniProtKB-KW"/>
</dbReference>
<dbReference type="EMBL" id="JACBAZ010000002">
    <property type="protein sequence ID" value="NWK55429.1"/>
    <property type="molecule type" value="Genomic_DNA"/>
</dbReference>
<evidence type="ECO:0000313" key="9">
    <source>
        <dbReference type="Proteomes" id="UP000557872"/>
    </source>
</evidence>
<comment type="similarity">
    <text evidence="1">Belongs to the sulfatase family.</text>
</comment>
<sequence length="504" mass="56934">MTFRILLLALISCGTAIVQADDRPNILLIVADDMGYGDLSCYGSKQISTPHLDRLAAHGVRCTDGYVSGSVCAPSRAGLLTGRYGSRFGFEHNLHQPDYLRPEFAGIPLDEPLISDRLKKLGYRTGIVGKWHVGEALPEHHPNARGFDFFFGMLGGGHSYFPTSDQNKLLYNREKVSSIRVPYLTDWFTLEALDFIQGQGKAKTTNQEQPWFLYLSYNSPHSPMQAKPEDIARYKHIEPKTRRIYCAMQHCMDQNIGKIIDHLQKNKQLENTLIVFISDNGGSVEVSHAVNAPLNGSKGTFLEGGIRVPTIYHWPAQLQPKVYPQPVISLDFMATFVSAAQGTLPETSSLTKKKKRRIYDSVNLIPHFKGEITEVPHQTLHWRTVLRGSAIRSGDWKLLIPNSSMPQLYNLAQDIGETNNVIHKHPEIVKQLLKKRLQWEVSLERPPMFASAAYWTGYSAKLYAKDYSRVQPEPDDSTDIWSFQRPTKKLGTRQSESPISRQTE</sequence>
<dbReference type="PROSITE" id="PS00523">
    <property type="entry name" value="SULFATASE_1"/>
    <property type="match status" value="1"/>
</dbReference>
<evidence type="ECO:0000259" key="7">
    <source>
        <dbReference type="Pfam" id="PF00884"/>
    </source>
</evidence>
<feature type="signal peptide" evidence="6">
    <location>
        <begin position="1"/>
        <end position="20"/>
    </location>
</feature>
<dbReference type="Proteomes" id="UP000557872">
    <property type="component" value="Unassembled WGS sequence"/>
</dbReference>
<reference evidence="8 9" key="1">
    <citation type="submission" date="2020-07" db="EMBL/GenBank/DDBJ databases">
        <title>Roseicoccus Jingziensis gen. nov., sp. nov., isolated from coastal seawater.</title>
        <authorList>
            <person name="Feng X."/>
        </authorList>
    </citation>
    <scope>NUCLEOTIDE SEQUENCE [LARGE SCALE GENOMIC DNA]</scope>
    <source>
        <strain evidence="8 9">N1E253</strain>
    </source>
</reference>
<dbReference type="PANTHER" id="PTHR42693:SF53">
    <property type="entry name" value="ENDO-4-O-SULFATASE"/>
    <property type="match status" value="1"/>
</dbReference>
<keyword evidence="2" id="KW-0479">Metal-binding</keyword>